<proteinExistence type="predicted"/>
<gene>
    <name evidence="1" type="ORF">PsorP6_014050</name>
</gene>
<reference evidence="1 2" key="1">
    <citation type="journal article" date="2022" name="bioRxiv">
        <title>The genome of the oomycete Peronosclerospora sorghi, a cosmopolitan pathogen of maize and sorghum, is inflated with dispersed pseudogenes.</title>
        <authorList>
            <person name="Fletcher K."/>
            <person name="Martin F."/>
            <person name="Isakeit T."/>
            <person name="Cavanaugh K."/>
            <person name="Magill C."/>
            <person name="Michelmore R."/>
        </authorList>
    </citation>
    <scope>NUCLEOTIDE SEQUENCE [LARGE SCALE GENOMIC DNA]</scope>
    <source>
        <strain evidence="1">P6</strain>
    </source>
</reference>
<evidence type="ECO:0000313" key="1">
    <source>
        <dbReference type="EMBL" id="KAI9905882.1"/>
    </source>
</evidence>
<name>A0ACC0VHR0_9STRA</name>
<accession>A0ACC0VHR0</accession>
<comment type="caution">
    <text evidence="1">The sequence shown here is derived from an EMBL/GenBank/DDBJ whole genome shotgun (WGS) entry which is preliminary data.</text>
</comment>
<sequence>MSDLIAVSTAMTSSQDLVPEEESTFSAPEIYNNDVNHTGSDQNNSEASDDRNELESPLPGPYFGIDKQHFEDRVFATLDLAKEALDEWAKTYGFAVKGKKKYPLGKTGGWNQDFPCIRSGVYIKSTAAMEAPQSNVATNLTDCKWKAQIRRETSVESKWLVKLLHTDNNHQPTGNVAIYPLTRRIDDPEIAAFLNANLKAGTKAPELLRAVKRRYPTCTFRLSDIYNKITAYKKALLEGEDDIRSFPTRAPYDMRVAQRHETFWQTTKKDFPAEVSEVYPMLTWDQFEKRIFKLFLESATEEAFMQDWADIRSRINEEAADYIQCNWIEVHKERFCEPWLRDVHMGHRHTSRVESGHRSVKSRLGSTNQGLFAIYIKLRDHFEEQLEEAGFSDERQQGSQRTAVATVLAEVDCLLSNKASLLLHEQAEKAKIEYTKQKQKGDEYEPPECTQTFSRTYGLPCSHTLLEYIRQEDRIEADLLTYPFWFLDEKLIPQKHKAPFNPPKAKGKDARRRIDSAHESADKRIAASGGGPMKRKSCFVAIGGLEHD</sequence>
<dbReference type="Proteomes" id="UP001163321">
    <property type="component" value="Chromosome 9"/>
</dbReference>
<keyword evidence="2" id="KW-1185">Reference proteome</keyword>
<organism evidence="1 2">
    <name type="scientific">Peronosclerospora sorghi</name>
    <dbReference type="NCBI Taxonomy" id="230839"/>
    <lineage>
        <taxon>Eukaryota</taxon>
        <taxon>Sar</taxon>
        <taxon>Stramenopiles</taxon>
        <taxon>Oomycota</taxon>
        <taxon>Peronosporomycetes</taxon>
        <taxon>Peronosporales</taxon>
        <taxon>Peronosporaceae</taxon>
        <taxon>Peronosclerospora</taxon>
    </lineage>
</organism>
<protein>
    <submittedName>
        <fullName evidence="1">Uncharacterized protein</fullName>
    </submittedName>
</protein>
<evidence type="ECO:0000313" key="2">
    <source>
        <dbReference type="Proteomes" id="UP001163321"/>
    </source>
</evidence>
<dbReference type="EMBL" id="CM047588">
    <property type="protein sequence ID" value="KAI9905882.1"/>
    <property type="molecule type" value="Genomic_DNA"/>
</dbReference>